<evidence type="ECO:0000256" key="1">
    <source>
        <dbReference type="ARBA" id="ARBA00000822"/>
    </source>
</evidence>
<keyword evidence="9 15" id="KW-0472">Membrane</keyword>
<evidence type="ECO:0000256" key="13">
    <source>
        <dbReference type="ARBA" id="ARBA00023316"/>
    </source>
</evidence>
<keyword evidence="6" id="KW-0808">Transferase</keyword>
<evidence type="ECO:0000256" key="3">
    <source>
        <dbReference type="ARBA" id="ARBA00022475"/>
    </source>
</evidence>
<dbReference type="EC" id="3.2.-.-" evidence="15"/>
<feature type="active site" description="Proton donor" evidence="16">
    <location>
        <position position="125"/>
    </location>
</feature>
<evidence type="ECO:0000256" key="10">
    <source>
        <dbReference type="ARBA" id="ARBA00023180"/>
    </source>
</evidence>
<accession>A0A1V6T1K6</accession>
<dbReference type="InterPro" id="IPR013320">
    <property type="entry name" value="ConA-like_dom_sf"/>
</dbReference>
<dbReference type="GO" id="GO:0005886">
    <property type="term" value="C:plasma membrane"/>
    <property type="evidence" value="ECO:0007669"/>
    <property type="project" value="UniProtKB-SubCell"/>
</dbReference>
<dbReference type="SUPFAM" id="SSF49899">
    <property type="entry name" value="Concanavalin A-like lectins/glucanases"/>
    <property type="match status" value="1"/>
</dbReference>
<keyword evidence="11" id="KW-0449">Lipoprotein</keyword>
<dbReference type="InterPro" id="IPR000757">
    <property type="entry name" value="Beta-glucanase-like"/>
</dbReference>
<reference evidence="22" key="1">
    <citation type="journal article" date="2017" name="Nat. Microbiol.">
        <title>Global analysis of biosynthetic gene clusters reveals vast potential of secondary metabolite production in Penicillium species.</title>
        <authorList>
            <person name="Nielsen J.C."/>
            <person name="Grijseels S."/>
            <person name="Prigent S."/>
            <person name="Ji B."/>
            <person name="Dainat J."/>
            <person name="Nielsen K.F."/>
            <person name="Frisvad J.C."/>
            <person name="Workman M."/>
            <person name="Nielsen J."/>
        </authorList>
    </citation>
    <scope>NUCLEOTIDE SEQUENCE [LARGE SCALE GENOMIC DNA]</scope>
    <source>
        <strain evidence="22">IBT 14082</strain>
    </source>
</reference>
<evidence type="ECO:0000256" key="16">
    <source>
        <dbReference type="PIRSR" id="PIRSR037299-1"/>
    </source>
</evidence>
<dbReference type="Proteomes" id="UP000191342">
    <property type="component" value="Unassembled WGS sequence"/>
</dbReference>
<evidence type="ECO:0000256" key="12">
    <source>
        <dbReference type="ARBA" id="ARBA00023295"/>
    </source>
</evidence>
<keyword evidence="22" id="KW-1185">Reference proteome</keyword>
<dbReference type="CDD" id="cd02183">
    <property type="entry name" value="GH16_fungal_CRH1_transglycosylase"/>
    <property type="match status" value="1"/>
</dbReference>
<dbReference type="PANTHER" id="PTHR10963:SF27">
    <property type="entry name" value="GLYCOSIDASE-RELATED"/>
    <property type="match status" value="1"/>
</dbReference>
<comment type="subcellular location">
    <subcellularLocation>
        <location evidence="2">Cell membrane</location>
        <topology evidence="2">Lipid-anchor</topology>
        <topology evidence="2">GPI-anchor</topology>
    </subcellularLocation>
</comment>
<dbReference type="PIRSF" id="PIRSF037299">
    <property type="entry name" value="Glycosidase_CRH1_prd"/>
    <property type="match status" value="1"/>
</dbReference>
<evidence type="ECO:0000259" key="20">
    <source>
        <dbReference type="PROSITE" id="PS51762"/>
    </source>
</evidence>
<keyword evidence="5" id="KW-0328">Glycosyltransferase</keyword>
<comment type="caution">
    <text evidence="21">The sequence shown here is derived from an EMBL/GenBank/DDBJ whole genome shotgun (WGS) entry which is preliminary data.</text>
</comment>
<dbReference type="GO" id="GO:0016757">
    <property type="term" value="F:glycosyltransferase activity"/>
    <property type="evidence" value="ECO:0007669"/>
    <property type="project" value="UniProtKB-KW"/>
</dbReference>
<protein>
    <recommendedName>
        <fullName evidence="15">Crh-like protein</fullName>
        <ecNumber evidence="15">3.2.-.-</ecNumber>
    </recommendedName>
</protein>
<gene>
    <name evidence="21" type="ORF">PENFLA_c017G07394</name>
</gene>
<name>A0A1V6T1K6_9EURO</name>
<feature type="compositionally biased region" description="Polar residues" evidence="18">
    <location>
        <begin position="251"/>
        <end position="273"/>
    </location>
</feature>
<dbReference type="GO" id="GO:0005975">
    <property type="term" value="P:carbohydrate metabolic process"/>
    <property type="evidence" value="ECO:0007669"/>
    <property type="project" value="InterPro"/>
</dbReference>
<dbReference type="Gene3D" id="2.60.120.200">
    <property type="match status" value="1"/>
</dbReference>
<evidence type="ECO:0000313" key="21">
    <source>
        <dbReference type="EMBL" id="OQE20177.1"/>
    </source>
</evidence>
<evidence type="ECO:0000256" key="7">
    <source>
        <dbReference type="ARBA" id="ARBA00022729"/>
    </source>
</evidence>
<dbReference type="OrthoDB" id="4781at2759"/>
<feature type="domain" description="GH16" evidence="20">
    <location>
        <begin position="23"/>
        <end position="232"/>
    </location>
</feature>
<dbReference type="GO" id="GO:0008843">
    <property type="term" value="F:endochitinase activity"/>
    <property type="evidence" value="ECO:0007669"/>
    <property type="project" value="UniProtKB-EC"/>
</dbReference>
<evidence type="ECO:0000256" key="5">
    <source>
        <dbReference type="ARBA" id="ARBA00022676"/>
    </source>
</evidence>
<keyword evidence="10" id="KW-0325">Glycoprotein</keyword>
<keyword evidence="4" id="KW-0336">GPI-anchor</keyword>
<dbReference type="GO" id="GO:0098552">
    <property type="term" value="C:side of membrane"/>
    <property type="evidence" value="ECO:0007669"/>
    <property type="project" value="UniProtKB-KW"/>
</dbReference>
<evidence type="ECO:0000256" key="4">
    <source>
        <dbReference type="ARBA" id="ARBA00022622"/>
    </source>
</evidence>
<comment type="similarity">
    <text evidence="14">Belongs to the glycosyl hydrolase 16 family. CRH1 subfamily.</text>
</comment>
<dbReference type="GO" id="GO:0009277">
    <property type="term" value="C:fungal-type cell wall"/>
    <property type="evidence" value="ECO:0007669"/>
    <property type="project" value="TreeGrafter"/>
</dbReference>
<evidence type="ECO:0000256" key="19">
    <source>
        <dbReference type="SAM" id="SignalP"/>
    </source>
</evidence>
<evidence type="ECO:0000256" key="8">
    <source>
        <dbReference type="ARBA" id="ARBA00022801"/>
    </source>
</evidence>
<comment type="catalytic activity">
    <reaction evidence="1">
        <text>Random endo-hydrolysis of N-acetyl-beta-D-glucosaminide (1-&gt;4)-beta-linkages in chitin and chitodextrins.</text>
        <dbReference type="EC" id="3.2.1.14"/>
    </reaction>
</comment>
<feature type="region of interest" description="Disordered" evidence="18">
    <location>
        <begin position="251"/>
        <end position="384"/>
    </location>
</feature>
<dbReference type="Pfam" id="PF00722">
    <property type="entry name" value="Glyco_hydro_16"/>
    <property type="match status" value="1"/>
</dbReference>
<feature type="disulfide bond" evidence="17">
    <location>
        <begin position="27"/>
        <end position="34"/>
    </location>
</feature>
<proteinExistence type="inferred from homology"/>
<evidence type="ECO:0000256" key="9">
    <source>
        <dbReference type="ARBA" id="ARBA00023136"/>
    </source>
</evidence>
<keyword evidence="12" id="KW-0326">Glycosidase</keyword>
<evidence type="ECO:0000256" key="15">
    <source>
        <dbReference type="PIRNR" id="PIRNR037299"/>
    </source>
</evidence>
<evidence type="ECO:0000256" key="2">
    <source>
        <dbReference type="ARBA" id="ARBA00004609"/>
    </source>
</evidence>
<evidence type="ECO:0000256" key="14">
    <source>
        <dbReference type="ARBA" id="ARBA00038074"/>
    </source>
</evidence>
<dbReference type="STRING" id="254877.A0A1V6T1K6"/>
<keyword evidence="17" id="KW-1015">Disulfide bond</keyword>
<feature type="active site" description="Nucleophile" evidence="16">
    <location>
        <position position="121"/>
    </location>
</feature>
<evidence type="ECO:0000256" key="6">
    <source>
        <dbReference type="ARBA" id="ARBA00022679"/>
    </source>
</evidence>
<dbReference type="AlphaFoldDB" id="A0A1V6T1K6"/>
<evidence type="ECO:0000313" key="22">
    <source>
        <dbReference type="Proteomes" id="UP000191342"/>
    </source>
</evidence>
<keyword evidence="3" id="KW-1003">Cell membrane</keyword>
<sequence length="413" mass="42084">MPSFMKFAIAALAVAAPLASAQTYSDCNPMEKSCPPNKGLTESDIHFDFTKASALDQWKISGGKVPTGSNGAEFTINKEGDAPTLVSDFYFFYGELSIEMKTSPGQGIVSSAFLQSDDKDELDWEALGTKGDTIMTNYFGKGDTSTYDRETWVPVSAPTDSFHTYTIQWTKESTNWLIDGKVVRTVNYNDAQGGARYPQTPMNIRVGIWAGGAPTNAQGTIDWAGGPTDYSKGPYSMYIKSISVKNANPAESYTWSDKSGTSDSIKFTGSNAVSSRSTTSEAATSSSSEAASSTDSPSTTTEGTSSAATTLATKTSGSSSAESTAASSSAAGASSSGASPSGSGSSASPSGSSHSGSGSSTETGTSSSSPSGSGSSTSASASASPSFNAAASAAASYLGPVSLLGLVTALLQL</sequence>
<evidence type="ECO:0000256" key="17">
    <source>
        <dbReference type="PIRSR" id="PIRSR037299-2"/>
    </source>
</evidence>
<dbReference type="PROSITE" id="PS51762">
    <property type="entry name" value="GH16_2"/>
    <property type="match status" value="1"/>
</dbReference>
<keyword evidence="8 15" id="KW-0378">Hydrolase</keyword>
<dbReference type="EMBL" id="MLQL01000017">
    <property type="protein sequence ID" value="OQE20177.1"/>
    <property type="molecule type" value="Genomic_DNA"/>
</dbReference>
<organism evidence="21 22">
    <name type="scientific">Penicillium flavigenum</name>
    <dbReference type="NCBI Taxonomy" id="254877"/>
    <lineage>
        <taxon>Eukaryota</taxon>
        <taxon>Fungi</taxon>
        <taxon>Dikarya</taxon>
        <taxon>Ascomycota</taxon>
        <taxon>Pezizomycotina</taxon>
        <taxon>Eurotiomycetes</taxon>
        <taxon>Eurotiomycetidae</taxon>
        <taxon>Eurotiales</taxon>
        <taxon>Aspergillaceae</taxon>
        <taxon>Penicillium</taxon>
    </lineage>
</organism>
<dbReference type="InterPro" id="IPR017168">
    <property type="entry name" value="CHR-like"/>
</dbReference>
<feature type="signal peptide" evidence="19">
    <location>
        <begin position="1"/>
        <end position="21"/>
    </location>
</feature>
<dbReference type="GO" id="GO:0031505">
    <property type="term" value="P:fungal-type cell wall organization"/>
    <property type="evidence" value="ECO:0007669"/>
    <property type="project" value="TreeGrafter"/>
</dbReference>
<feature type="chain" id="PRO_5012144610" description="Crh-like protein" evidence="19">
    <location>
        <begin position="22"/>
        <end position="413"/>
    </location>
</feature>
<feature type="compositionally biased region" description="Low complexity" evidence="18">
    <location>
        <begin position="274"/>
        <end position="384"/>
    </location>
</feature>
<evidence type="ECO:0000256" key="18">
    <source>
        <dbReference type="SAM" id="MobiDB-lite"/>
    </source>
</evidence>
<keyword evidence="13" id="KW-0961">Cell wall biogenesis/degradation</keyword>
<evidence type="ECO:0000256" key="11">
    <source>
        <dbReference type="ARBA" id="ARBA00023288"/>
    </source>
</evidence>
<dbReference type="InterPro" id="IPR050546">
    <property type="entry name" value="Glycosyl_Hydrlase_16"/>
</dbReference>
<dbReference type="PANTHER" id="PTHR10963">
    <property type="entry name" value="GLYCOSYL HYDROLASE-RELATED"/>
    <property type="match status" value="1"/>
</dbReference>
<keyword evidence="7 19" id="KW-0732">Signal</keyword>